<keyword evidence="2" id="KW-1185">Reference proteome</keyword>
<accession>A0A6I9Q0D9</accession>
<gene>
    <name evidence="3" type="primary">LOC104963979</name>
</gene>
<keyword evidence="1" id="KW-0812">Transmembrane</keyword>
<evidence type="ECO:0000313" key="3">
    <source>
        <dbReference type="RefSeq" id="XP_010790981.1"/>
    </source>
</evidence>
<keyword evidence="1" id="KW-0472">Membrane</keyword>
<dbReference type="AlphaFoldDB" id="A0A6I9Q0D9"/>
<proteinExistence type="predicted"/>
<sequence length="89" mass="10583">MYPPSRKDFISLTLNDAHSHSYNNGKHRRQSCWRKWKQLSRLQRSLILLLLALILIFGLLSYPSIPPEWKTFSDRDEWALDLNDREVEG</sequence>
<organism evidence="2 3">
    <name type="scientific">Notothenia coriiceps</name>
    <name type="common">black rockcod</name>
    <dbReference type="NCBI Taxonomy" id="8208"/>
    <lineage>
        <taxon>Eukaryota</taxon>
        <taxon>Metazoa</taxon>
        <taxon>Chordata</taxon>
        <taxon>Craniata</taxon>
        <taxon>Vertebrata</taxon>
        <taxon>Euteleostomi</taxon>
        <taxon>Actinopterygii</taxon>
        <taxon>Neopterygii</taxon>
        <taxon>Teleostei</taxon>
        <taxon>Neoteleostei</taxon>
        <taxon>Acanthomorphata</taxon>
        <taxon>Eupercaria</taxon>
        <taxon>Perciformes</taxon>
        <taxon>Notothenioidei</taxon>
        <taxon>Nototheniidae</taxon>
        <taxon>Notothenia</taxon>
    </lineage>
</organism>
<dbReference type="Proteomes" id="UP000504611">
    <property type="component" value="Unplaced"/>
</dbReference>
<evidence type="ECO:0000256" key="1">
    <source>
        <dbReference type="SAM" id="Phobius"/>
    </source>
</evidence>
<dbReference type="OrthoDB" id="10447190at2759"/>
<dbReference type="GeneID" id="104963979"/>
<reference evidence="3" key="1">
    <citation type="submission" date="2025-08" db="UniProtKB">
        <authorList>
            <consortium name="RefSeq"/>
        </authorList>
    </citation>
    <scope>IDENTIFICATION</scope>
    <source>
        <tissue evidence="3">Muscle</tissue>
    </source>
</reference>
<keyword evidence="1" id="KW-1133">Transmembrane helix</keyword>
<dbReference type="KEGG" id="ncc:104963979"/>
<evidence type="ECO:0000313" key="2">
    <source>
        <dbReference type="Proteomes" id="UP000504611"/>
    </source>
</evidence>
<name>A0A6I9Q0D9_9TELE</name>
<feature type="transmembrane region" description="Helical" evidence="1">
    <location>
        <begin position="45"/>
        <end position="65"/>
    </location>
</feature>
<protein>
    <submittedName>
        <fullName evidence="3">Endoplasmic reticulum mannosyl-oligosaccharide 1,2-alpha-mannosidase-like</fullName>
    </submittedName>
</protein>
<dbReference type="RefSeq" id="XP_010790981.1">
    <property type="nucleotide sequence ID" value="XM_010792679.1"/>
</dbReference>